<evidence type="ECO:0000259" key="2">
    <source>
        <dbReference type="Pfam" id="PF11127"/>
    </source>
</evidence>
<feature type="domain" description="Inner membrane protein YgaP-like transmembrane" evidence="2">
    <location>
        <begin position="1"/>
        <end position="71"/>
    </location>
</feature>
<evidence type="ECO:0000256" key="1">
    <source>
        <dbReference type="SAM" id="Phobius"/>
    </source>
</evidence>
<accession>A0A5N5UJJ6</accession>
<organism evidence="4 7">
    <name type="scientific">Halosegnis rubeus</name>
    <dbReference type="NCBI Taxonomy" id="2212850"/>
    <lineage>
        <taxon>Archaea</taxon>
        <taxon>Methanobacteriati</taxon>
        <taxon>Methanobacteriota</taxon>
        <taxon>Stenosarchaea group</taxon>
        <taxon>Halobacteria</taxon>
        <taxon>Halobacteriales</taxon>
        <taxon>Natronomonadaceae</taxon>
        <taxon>Halosegnis</taxon>
    </lineage>
</organism>
<keyword evidence="8" id="KW-1185">Reference proteome</keyword>
<evidence type="ECO:0000313" key="6">
    <source>
        <dbReference type="Proteomes" id="UP000326207"/>
    </source>
</evidence>
<keyword evidence="1" id="KW-0812">Transmembrane</keyword>
<dbReference type="EMBL" id="QJOW01000004">
    <property type="protein sequence ID" value="KAB7514235.1"/>
    <property type="molecule type" value="Genomic_DNA"/>
</dbReference>
<dbReference type="RefSeq" id="WP_152120566.1">
    <property type="nucleotide sequence ID" value="NZ_QJOW01000004.1"/>
</dbReference>
<evidence type="ECO:0000313" key="8">
    <source>
        <dbReference type="Proteomes" id="UP000326865"/>
    </source>
</evidence>
<reference evidence="6 7" key="1">
    <citation type="submission" date="2019-10" db="EMBL/GenBank/DDBJ databases">
        <title>Unraveling microbial dark matter from salterns through culturing: the case of the genus Halosegnis.</title>
        <authorList>
            <person name="Duran-Viseras A."/>
            <person name="Andrei A.-S."/>
            <person name="Vera-Gargallo B."/>
            <person name="Ghai R."/>
            <person name="Sanchez-Porro C."/>
            <person name="Ventosa A."/>
        </authorList>
    </citation>
    <scope>NUCLEOTIDE SEQUENCE [LARGE SCALE GENOMIC DNA]</scope>
    <source>
        <strain evidence="4 7">F17-44</strain>
        <strain evidence="3 8">F18-79</strain>
        <strain evidence="5 6">F19-13</strain>
    </source>
</reference>
<dbReference type="Proteomes" id="UP000326302">
    <property type="component" value="Unassembled WGS sequence"/>
</dbReference>
<evidence type="ECO:0000313" key="5">
    <source>
        <dbReference type="EMBL" id="KAB7518915.1"/>
    </source>
</evidence>
<sequence>METNVGSVDQSVRTALGAFAGGLSLAVLAGQVGLPMIAAPVLGVVALVALFTAATKSCGVYSVLGVSTCPRDAR</sequence>
<accession>A0A5N5U6M6</accession>
<name>A0A5N5U6M6_9EURY</name>
<comment type="caution">
    <text evidence="4">The sequence shown here is derived from an EMBL/GenBank/DDBJ whole genome shotgun (WGS) entry which is preliminary data.</text>
</comment>
<dbReference type="Proteomes" id="UP000326207">
    <property type="component" value="Unassembled WGS sequence"/>
</dbReference>
<keyword evidence="1" id="KW-0472">Membrane</keyword>
<proteinExistence type="predicted"/>
<dbReference type="EMBL" id="QKKZ01000003">
    <property type="protein sequence ID" value="KAB7513833.1"/>
    <property type="molecule type" value="Genomic_DNA"/>
</dbReference>
<dbReference type="EMBL" id="QMDY01000003">
    <property type="protein sequence ID" value="KAB7518915.1"/>
    <property type="molecule type" value="Genomic_DNA"/>
</dbReference>
<evidence type="ECO:0000313" key="4">
    <source>
        <dbReference type="EMBL" id="KAB7514235.1"/>
    </source>
</evidence>
<dbReference type="Proteomes" id="UP000326865">
    <property type="component" value="Unassembled WGS sequence"/>
</dbReference>
<evidence type="ECO:0000313" key="7">
    <source>
        <dbReference type="Proteomes" id="UP000326302"/>
    </source>
</evidence>
<protein>
    <submittedName>
        <fullName evidence="4">DUF2892 domain-containing protein</fullName>
    </submittedName>
</protein>
<accession>A0A5N5U5K9</accession>
<evidence type="ECO:0000313" key="3">
    <source>
        <dbReference type="EMBL" id="KAB7513833.1"/>
    </source>
</evidence>
<dbReference type="InterPro" id="IPR021309">
    <property type="entry name" value="YgaP-like_TM"/>
</dbReference>
<feature type="transmembrane region" description="Helical" evidence="1">
    <location>
        <begin position="12"/>
        <end position="30"/>
    </location>
</feature>
<dbReference type="AlphaFoldDB" id="A0A5N5U6M6"/>
<gene>
    <name evidence="3" type="ORF">DM867_08480</name>
    <name evidence="4" type="ORF">DMP03_10135</name>
    <name evidence="5" type="ORF">DP108_07125</name>
</gene>
<dbReference type="Pfam" id="PF11127">
    <property type="entry name" value="YgaP-like_TM"/>
    <property type="match status" value="1"/>
</dbReference>
<keyword evidence="1" id="KW-1133">Transmembrane helix</keyword>